<gene>
    <name evidence="2" type="ORF">H9698_10115</name>
</gene>
<evidence type="ECO:0000313" key="2">
    <source>
        <dbReference type="EMBL" id="HJC73127.1"/>
    </source>
</evidence>
<sequence length="115" mass="12862">MKVTIEELQAYLLDHYKEDGIAESLFMKLVEEVGEVAEVLNKKSGRKASGGEDLKIELGNELADVIHYALAIAALNGLDMNQFIVEKDKVACVKYNHAVNLQQFITDKRRTAHDS</sequence>
<accession>A0A9D2Q7Z4</accession>
<organism evidence="2 3">
    <name type="scientific">Candidatus Ruthenibacterium merdavium</name>
    <dbReference type="NCBI Taxonomy" id="2838752"/>
    <lineage>
        <taxon>Bacteria</taxon>
        <taxon>Bacillati</taxon>
        <taxon>Bacillota</taxon>
        <taxon>Clostridia</taxon>
        <taxon>Eubacteriales</taxon>
        <taxon>Oscillospiraceae</taxon>
        <taxon>Ruthenibacterium</taxon>
    </lineage>
</organism>
<dbReference type="SUPFAM" id="SSF101386">
    <property type="entry name" value="all-alpha NTP pyrophosphatases"/>
    <property type="match status" value="1"/>
</dbReference>
<dbReference type="Pfam" id="PF03819">
    <property type="entry name" value="MazG"/>
    <property type="match status" value="1"/>
</dbReference>
<reference evidence="2" key="2">
    <citation type="submission" date="2021-04" db="EMBL/GenBank/DDBJ databases">
        <authorList>
            <person name="Gilroy R."/>
        </authorList>
    </citation>
    <scope>NUCLEOTIDE SEQUENCE</scope>
    <source>
        <strain evidence="2">5933</strain>
    </source>
</reference>
<feature type="domain" description="NTP pyrophosphohydrolase MazG-like" evidence="1">
    <location>
        <begin position="23"/>
        <end position="84"/>
    </location>
</feature>
<protein>
    <submittedName>
        <fullName evidence="2">Nucleotide pyrophosphohydrolase</fullName>
    </submittedName>
</protein>
<reference evidence="2" key="1">
    <citation type="journal article" date="2021" name="PeerJ">
        <title>Extensive microbial diversity within the chicken gut microbiome revealed by metagenomics and culture.</title>
        <authorList>
            <person name="Gilroy R."/>
            <person name="Ravi A."/>
            <person name="Getino M."/>
            <person name="Pursley I."/>
            <person name="Horton D.L."/>
            <person name="Alikhan N.F."/>
            <person name="Baker D."/>
            <person name="Gharbi K."/>
            <person name="Hall N."/>
            <person name="Watson M."/>
            <person name="Adriaenssens E.M."/>
            <person name="Foster-Nyarko E."/>
            <person name="Jarju S."/>
            <person name="Secka A."/>
            <person name="Antonio M."/>
            <person name="Oren A."/>
            <person name="Chaudhuri R.R."/>
            <person name="La Ragione R."/>
            <person name="Hildebrand F."/>
            <person name="Pallen M.J."/>
        </authorList>
    </citation>
    <scope>NUCLEOTIDE SEQUENCE</scope>
    <source>
        <strain evidence="2">5933</strain>
    </source>
</reference>
<evidence type="ECO:0000259" key="1">
    <source>
        <dbReference type="Pfam" id="PF03819"/>
    </source>
</evidence>
<dbReference type="InterPro" id="IPR004518">
    <property type="entry name" value="MazG-like_dom"/>
</dbReference>
<dbReference type="Proteomes" id="UP000823918">
    <property type="component" value="Unassembled WGS sequence"/>
</dbReference>
<dbReference type="Gene3D" id="1.10.287.1080">
    <property type="entry name" value="MazG-like"/>
    <property type="match status" value="1"/>
</dbReference>
<proteinExistence type="predicted"/>
<name>A0A9D2Q7Z4_9FIRM</name>
<comment type="caution">
    <text evidence="2">The sequence shown here is derived from an EMBL/GenBank/DDBJ whole genome shotgun (WGS) entry which is preliminary data.</text>
</comment>
<dbReference type="AlphaFoldDB" id="A0A9D2Q7Z4"/>
<dbReference type="EMBL" id="DWWA01000052">
    <property type="protein sequence ID" value="HJC73127.1"/>
    <property type="molecule type" value="Genomic_DNA"/>
</dbReference>
<evidence type="ECO:0000313" key="3">
    <source>
        <dbReference type="Proteomes" id="UP000823918"/>
    </source>
</evidence>